<keyword evidence="3" id="KW-0808">Transferase</keyword>
<evidence type="ECO:0000313" key="10">
    <source>
        <dbReference type="EMBL" id="RGP60211.1"/>
    </source>
</evidence>
<proteinExistence type="inferred from homology"/>
<dbReference type="Pfam" id="PF07779">
    <property type="entry name" value="Cas1_AcylT"/>
    <property type="match status" value="1"/>
</dbReference>
<feature type="transmembrane region" description="Helical" evidence="8">
    <location>
        <begin position="6"/>
        <end position="27"/>
    </location>
</feature>
<dbReference type="Proteomes" id="UP000266152">
    <property type="component" value="Unassembled WGS sequence"/>
</dbReference>
<evidence type="ECO:0000256" key="7">
    <source>
        <dbReference type="ARBA" id="ARBA00023180"/>
    </source>
</evidence>
<evidence type="ECO:0000256" key="4">
    <source>
        <dbReference type="ARBA" id="ARBA00022692"/>
    </source>
</evidence>
<dbReference type="PANTHER" id="PTHR13533:SF1">
    <property type="entry name" value="N-ACETYLNEURAMINATE 9-O-ACETYLTRANSFERASE"/>
    <property type="match status" value="1"/>
</dbReference>
<feature type="domain" description="Cas1p 10 TM acyl transferase" evidence="9">
    <location>
        <begin position="475"/>
        <end position="805"/>
    </location>
</feature>
<protein>
    <recommendedName>
        <fullName evidence="9">Cas1p 10 TM acyl transferase domain-containing protein</fullName>
    </recommendedName>
</protein>
<dbReference type="PANTHER" id="PTHR13533">
    <property type="entry name" value="N-ACETYLNEURAMINATE 9-O-ACETYLTRANSFERASE"/>
    <property type="match status" value="1"/>
</dbReference>
<dbReference type="GO" id="GO:0005975">
    <property type="term" value="P:carbohydrate metabolic process"/>
    <property type="evidence" value="ECO:0007669"/>
    <property type="project" value="UniProtKB-ARBA"/>
</dbReference>
<keyword evidence="7" id="KW-0325">Glycoprotein</keyword>
<accession>A0A395RJE3</accession>
<comment type="subcellular location">
    <subcellularLocation>
        <location evidence="1">Membrane</location>
        <topology evidence="1">Multi-pass membrane protein</topology>
    </subcellularLocation>
</comment>
<feature type="transmembrane region" description="Helical" evidence="8">
    <location>
        <begin position="672"/>
        <end position="691"/>
    </location>
</feature>
<name>A0A395RJE3_FUSSP</name>
<dbReference type="GO" id="GO:0016020">
    <property type="term" value="C:membrane"/>
    <property type="evidence" value="ECO:0007669"/>
    <property type="project" value="UniProtKB-SubCell"/>
</dbReference>
<evidence type="ECO:0000313" key="11">
    <source>
        <dbReference type="Proteomes" id="UP000266152"/>
    </source>
</evidence>
<evidence type="ECO:0000259" key="9">
    <source>
        <dbReference type="Pfam" id="PF07779"/>
    </source>
</evidence>
<feature type="transmembrane region" description="Helical" evidence="8">
    <location>
        <begin position="546"/>
        <end position="564"/>
    </location>
</feature>
<feature type="transmembrane region" description="Helical" evidence="8">
    <location>
        <begin position="386"/>
        <end position="406"/>
    </location>
</feature>
<dbReference type="GO" id="GO:0005794">
    <property type="term" value="C:Golgi apparatus"/>
    <property type="evidence" value="ECO:0007669"/>
    <property type="project" value="UniProtKB-ARBA"/>
</dbReference>
<evidence type="ECO:0000256" key="2">
    <source>
        <dbReference type="ARBA" id="ARBA00010666"/>
    </source>
</evidence>
<keyword evidence="4 8" id="KW-0812">Transmembrane</keyword>
<feature type="transmembrane region" description="Helical" evidence="8">
    <location>
        <begin position="570"/>
        <end position="589"/>
    </location>
</feature>
<feature type="transmembrane region" description="Helical" evidence="8">
    <location>
        <begin position="358"/>
        <end position="380"/>
    </location>
</feature>
<gene>
    <name evidence="10" type="ORF">FSPOR_10802</name>
</gene>
<feature type="transmembrane region" description="Helical" evidence="8">
    <location>
        <begin position="703"/>
        <end position="722"/>
    </location>
</feature>
<keyword evidence="6 8" id="KW-0472">Membrane</keyword>
<organism evidence="10 11">
    <name type="scientific">Fusarium sporotrichioides</name>
    <dbReference type="NCBI Taxonomy" id="5514"/>
    <lineage>
        <taxon>Eukaryota</taxon>
        <taxon>Fungi</taxon>
        <taxon>Dikarya</taxon>
        <taxon>Ascomycota</taxon>
        <taxon>Pezizomycotina</taxon>
        <taxon>Sordariomycetes</taxon>
        <taxon>Hypocreomycetidae</taxon>
        <taxon>Hypocreales</taxon>
        <taxon>Nectriaceae</taxon>
        <taxon>Fusarium</taxon>
    </lineage>
</organism>
<reference evidence="10 11" key="1">
    <citation type="journal article" date="2018" name="PLoS Pathog.">
        <title>Evolution of structural diversity of trichothecenes, a family of toxins produced by plant pathogenic and entomopathogenic fungi.</title>
        <authorList>
            <person name="Proctor R.H."/>
            <person name="McCormick S.P."/>
            <person name="Kim H.S."/>
            <person name="Cardoza R.E."/>
            <person name="Stanley A.M."/>
            <person name="Lindo L."/>
            <person name="Kelly A."/>
            <person name="Brown D.W."/>
            <person name="Lee T."/>
            <person name="Vaughan M.M."/>
            <person name="Alexander N.J."/>
            <person name="Busman M."/>
            <person name="Gutierrez S."/>
        </authorList>
    </citation>
    <scope>NUCLEOTIDE SEQUENCE [LARGE SCALE GENOMIC DNA]</scope>
    <source>
        <strain evidence="10 11">NRRL 3299</strain>
    </source>
</reference>
<comment type="caution">
    <text evidence="10">The sequence shown here is derived from an EMBL/GenBank/DDBJ whole genome shotgun (WGS) entry which is preliminary data.</text>
</comment>
<feature type="transmembrane region" description="Helical" evidence="8">
    <location>
        <begin position="512"/>
        <end position="534"/>
    </location>
</feature>
<comment type="similarity">
    <text evidence="2">Belongs to the PC-esterase family. CASD1 subfamily.</text>
</comment>
<feature type="transmembrane region" description="Helical" evidence="8">
    <location>
        <begin position="418"/>
        <end position="439"/>
    </location>
</feature>
<dbReference type="GO" id="GO:0016740">
    <property type="term" value="F:transferase activity"/>
    <property type="evidence" value="ECO:0007669"/>
    <property type="project" value="UniProtKB-KW"/>
</dbReference>
<feature type="transmembrane region" description="Helical" evidence="8">
    <location>
        <begin position="641"/>
        <end position="660"/>
    </location>
</feature>
<dbReference type="AlphaFoldDB" id="A0A395RJE3"/>
<evidence type="ECO:0000256" key="5">
    <source>
        <dbReference type="ARBA" id="ARBA00022989"/>
    </source>
</evidence>
<evidence type="ECO:0000256" key="8">
    <source>
        <dbReference type="SAM" id="Phobius"/>
    </source>
</evidence>
<dbReference type="EMBL" id="PXOF01000195">
    <property type="protein sequence ID" value="RGP60211.1"/>
    <property type="molecule type" value="Genomic_DNA"/>
</dbReference>
<evidence type="ECO:0000256" key="3">
    <source>
        <dbReference type="ARBA" id="ARBA00022679"/>
    </source>
</evidence>
<keyword evidence="11" id="KW-1185">Reference proteome</keyword>
<evidence type="ECO:0000256" key="1">
    <source>
        <dbReference type="ARBA" id="ARBA00004141"/>
    </source>
</evidence>
<feature type="transmembrane region" description="Helical" evidence="8">
    <location>
        <begin position="834"/>
        <end position="852"/>
    </location>
</feature>
<evidence type="ECO:0000256" key="6">
    <source>
        <dbReference type="ARBA" id="ARBA00023136"/>
    </source>
</evidence>
<keyword evidence="5 8" id="KW-1133">Transmembrane helix</keyword>
<dbReference type="InterPro" id="IPR012419">
    <property type="entry name" value="Cas1_AcylTrans_dom"/>
</dbReference>
<sequence>MDLPLSRIVLTVLAILFVISVSFKTLFPGDDPYRCRAVQRTGRWIDLPDEEGNRYPFRQWQPDGCILHQYDSSDIRHCTEGRRIAVVGDSTSRHVAYAFGRLINRKQHHHDKNQEAFPNLRDNVNLTYDGQMIQRISNVFLNSHGDKLQEQGGFVQNLDLYADEKMDTPATEDQEGPAILYVAGGLWFTNPKGKASRDEPWDIRFPEYKKRFNQLSKFIDDNTPDRDPFTAPMDPHDGIGNQIFYGPPSGPCYQGENRKAIKASARRASEVIDIQNWLRDTEDTRRIPVLWSIVGVTIDQNKTWIDPLEKAAHVIDQVSEARANIVLNLRCNSKLDRIKGYSHSGTCCTDYGVPKYRIIVVISIVYLIACAVCEILDLLTAKEARWTLLDMRIGSFVLVLLMCYFSDRTQIMAKSSKLWEIDGFAILCAACLVALLVTIRRTRPLSPVHLSSTDDETFEMLLPGNCPSKVEENYQQGEPFLSRRQTEEWKGWMQCFVLIYHWTGAKQGPAPIYILFRLCIAAYMFQTGYGHTLYFMRTSDFSFKRVVTILLRLNALNCALTYFMNTDYMFYYSAPLASFWFLVVYATMAIGKQYNSDPQALTAKVCISGVLVSAMFITPLPKWIFNLFEIIFNVQWSADQWTYYTTLDILIVYIGVITAIVNRRMGGSQIILSLRLILALAGLFATCYYLIKASTLDVSSYDSLHPCISCIPILAYVALRNISTYTRNYHSRAMAWLGRQSLEMSILQSHILLATDREGVLSIDGLFGDGTVLGDRWRTLLVVVPIFLWTCYTTRSATAYIIELVLSETSEDDDLDEPAFPYLKKLGISHISYPGLRIACTFLIMWLVNLLSPPNQSISLPPSTHDISIMPMPKHALDHPY</sequence>
<feature type="transmembrane region" description="Helical" evidence="8">
    <location>
        <begin position="601"/>
        <end position="621"/>
    </location>
</feature>